<dbReference type="InterPro" id="IPR001192">
    <property type="entry name" value="PI-PLC_fam"/>
</dbReference>
<evidence type="ECO:0000313" key="7">
    <source>
        <dbReference type="EMBL" id="VDP06015.1"/>
    </source>
</evidence>
<dbReference type="Proteomes" id="UP000270296">
    <property type="component" value="Unassembled WGS sequence"/>
</dbReference>
<organism evidence="9">
    <name type="scientific">Soboliphyme baturini</name>
    <dbReference type="NCBI Taxonomy" id="241478"/>
    <lineage>
        <taxon>Eukaryota</taxon>
        <taxon>Metazoa</taxon>
        <taxon>Ecdysozoa</taxon>
        <taxon>Nematoda</taxon>
        <taxon>Enoplea</taxon>
        <taxon>Dorylaimia</taxon>
        <taxon>Dioctophymatida</taxon>
        <taxon>Dioctophymatoidea</taxon>
        <taxon>Soboliphymatidae</taxon>
        <taxon>Soboliphyme</taxon>
    </lineage>
</organism>
<dbReference type="InterPro" id="IPR000008">
    <property type="entry name" value="C2_dom"/>
</dbReference>
<dbReference type="InterPro" id="IPR011993">
    <property type="entry name" value="PH-like_dom_sf"/>
</dbReference>
<proteinExistence type="predicted"/>
<dbReference type="InterPro" id="IPR001711">
    <property type="entry name" value="PLipase_C_Pinositol-sp_Y"/>
</dbReference>
<keyword evidence="2" id="KW-0963">Cytoplasm</keyword>
<dbReference type="SUPFAM" id="SSF49562">
    <property type="entry name" value="C2 domain (Calcium/lipid-binding domain, CaLB)"/>
    <property type="match status" value="1"/>
</dbReference>
<name>A0A183IN16_9BILA</name>
<dbReference type="Gene3D" id="3.20.20.190">
    <property type="entry name" value="Phosphatidylinositol (PI) phosphodiesterase"/>
    <property type="match status" value="1"/>
</dbReference>
<dbReference type="FunFam" id="1.10.238.10:FF:000005">
    <property type="entry name" value="Phosphoinositide phospholipase C"/>
    <property type="match status" value="1"/>
</dbReference>
<dbReference type="GO" id="GO:0048015">
    <property type="term" value="P:phosphatidylinositol-mediated signaling"/>
    <property type="evidence" value="ECO:0007669"/>
    <property type="project" value="TreeGrafter"/>
</dbReference>
<dbReference type="EC" id="3.1.4.11" evidence="4"/>
<keyword evidence="4" id="KW-0443">Lipid metabolism</keyword>
<sequence>MGILDCISFMQNGSEFTKVRPSSKRYRRTFVLDVDHSMLRWCPTNKKPDKAAIRLDSIKDIRAGSFLTGRRQSESLSESTDKNLIFSIIWGDNYQCLNLIADSPQTAFIWVAGLKSLVENKKEAIDLILRLNPRIPKKQASQKIKEVCFCSAPKTPVLNASQFCNAYKELSTRLEIYFLVSKFSKQDCLRIEDLKVFLESEQGMSSVTTEFCTHLINDFEPCDLAREAKCMTVDGFTAYLLSHYCNVLHPKHLKVCQDMEHPLNDYFILTSFNTHLLEDQLKGPSGVEGYIRALNVGCRFLQLEVWYDEDEKLLVRHGLNTESKVQLLEVLKIINEFAFLKSEYPLIIQIESHLQVVEQKILASQLLQIFGDKLFCDGDGTDFLTLPSPQSLRGKILIKGKKLAGTEDGEVSDEDESTDWTKSKRALRKMVDFALFLYHKKPYEVCSLYESSALRLIGTYSDEFLAYTRRFLTRVYPNVVRIDSSNFNPLDFWSHGCQMVALNFQTSGLMTDLMRGKFLVNGNCGYVLKPPLLREEGNYYSFRDTVLQYKAQTVYLKVISAQQLPRPIGSSAKGDSLDPYVIVEIFGLPNDCAEERTKTIENESLNAIFDETFQFQVTVPELALVRFLVLDDYYIDDDFIGQYTLPLECMQTGYRHLTLLNAYGEPMENTTLFIHTSISANRKSSKTGSYRLGRGISQSGLKLLGIKRMDSIFKNAVPLIAETRELRESLEKAFEQWQEFSGFEPGVTLRQGLWNMHARIRSIASEAHDSPQFRFIMENEVYIEHKFRFFTYSY</sequence>
<dbReference type="GO" id="GO:0016042">
    <property type="term" value="P:lipid catabolic process"/>
    <property type="evidence" value="ECO:0007669"/>
    <property type="project" value="UniProtKB-KW"/>
</dbReference>
<dbReference type="SUPFAM" id="SSF51695">
    <property type="entry name" value="PLC-like phosphodiesterases"/>
    <property type="match status" value="1"/>
</dbReference>
<dbReference type="Pfam" id="PF00387">
    <property type="entry name" value="PI-PLC-Y"/>
    <property type="match status" value="1"/>
</dbReference>
<dbReference type="InterPro" id="IPR011992">
    <property type="entry name" value="EF-hand-dom_pair"/>
</dbReference>
<gene>
    <name evidence="7" type="ORF">SBAD_LOCUS5012</name>
</gene>
<dbReference type="SUPFAM" id="SSF47473">
    <property type="entry name" value="EF-hand"/>
    <property type="match status" value="1"/>
</dbReference>
<evidence type="ECO:0000256" key="4">
    <source>
        <dbReference type="RuleBase" id="RU361133"/>
    </source>
</evidence>
<comment type="subcellular location">
    <subcellularLocation>
        <location evidence="1">Cytoplasm</location>
    </subcellularLocation>
</comment>
<dbReference type="InterPro" id="IPR035892">
    <property type="entry name" value="C2_domain_sf"/>
</dbReference>
<dbReference type="PROSITE" id="PS50007">
    <property type="entry name" value="PIPLC_X_DOMAIN"/>
    <property type="match status" value="1"/>
</dbReference>
<dbReference type="Gene3D" id="2.30.29.30">
    <property type="entry name" value="Pleckstrin-homology domain (PH domain)/Phosphotyrosine-binding domain (PTB)"/>
    <property type="match status" value="1"/>
</dbReference>
<dbReference type="GO" id="GO:0007214">
    <property type="term" value="P:gamma-aminobutyric acid signaling pathway"/>
    <property type="evidence" value="ECO:0007669"/>
    <property type="project" value="TreeGrafter"/>
</dbReference>
<dbReference type="PANTHER" id="PTHR10336">
    <property type="entry name" value="PHOSPHOINOSITIDE-SPECIFIC PHOSPHOLIPASE C FAMILY PROTEIN"/>
    <property type="match status" value="1"/>
</dbReference>
<keyword evidence="3" id="KW-0807">Transducer</keyword>
<protein>
    <recommendedName>
        <fullName evidence="4">Phosphoinositide phospholipase C</fullName>
        <ecNumber evidence="4">3.1.4.11</ecNumber>
    </recommendedName>
</protein>
<reference evidence="7 8" key="2">
    <citation type="submission" date="2018-11" db="EMBL/GenBank/DDBJ databases">
        <authorList>
            <consortium name="Pathogen Informatics"/>
        </authorList>
    </citation>
    <scope>NUCLEOTIDE SEQUENCE [LARGE SCALE GENOMIC DNA]</scope>
</reference>
<evidence type="ECO:0000256" key="3">
    <source>
        <dbReference type="ARBA" id="ARBA00023224"/>
    </source>
</evidence>
<accession>A0A183IN16</accession>
<dbReference type="Pfam" id="PF16457">
    <property type="entry name" value="PH_12"/>
    <property type="match status" value="1"/>
</dbReference>
<dbReference type="Pfam" id="PF00168">
    <property type="entry name" value="C2"/>
    <property type="match status" value="1"/>
</dbReference>
<dbReference type="GO" id="GO:0005737">
    <property type="term" value="C:cytoplasm"/>
    <property type="evidence" value="ECO:0007669"/>
    <property type="project" value="UniProtKB-SubCell"/>
</dbReference>
<keyword evidence="4" id="KW-0378">Hydrolase</keyword>
<dbReference type="InterPro" id="IPR017946">
    <property type="entry name" value="PLC-like_Pdiesterase_TIM-brl"/>
</dbReference>
<dbReference type="Pfam" id="PF00388">
    <property type="entry name" value="PI-PLC-X"/>
    <property type="match status" value="1"/>
</dbReference>
<dbReference type="PROSITE" id="PS50004">
    <property type="entry name" value="C2"/>
    <property type="match status" value="1"/>
</dbReference>
<dbReference type="Gene3D" id="1.10.238.10">
    <property type="entry name" value="EF-hand"/>
    <property type="match status" value="1"/>
</dbReference>
<evidence type="ECO:0000256" key="1">
    <source>
        <dbReference type="ARBA" id="ARBA00004496"/>
    </source>
</evidence>
<keyword evidence="8" id="KW-1185">Reference proteome</keyword>
<evidence type="ECO:0000313" key="9">
    <source>
        <dbReference type="WBParaSite" id="SBAD_0000521701-mRNA-1"/>
    </source>
</evidence>
<dbReference type="OrthoDB" id="269822at2759"/>
<dbReference type="AlphaFoldDB" id="A0A183IN16"/>
<dbReference type="GO" id="GO:0051209">
    <property type="term" value="P:release of sequestered calcium ion into cytosol"/>
    <property type="evidence" value="ECO:0007669"/>
    <property type="project" value="TreeGrafter"/>
</dbReference>
<dbReference type="CDD" id="cd00275">
    <property type="entry name" value="C2_PLC_like"/>
    <property type="match status" value="1"/>
</dbReference>
<dbReference type="GO" id="GO:0046488">
    <property type="term" value="P:phosphatidylinositol metabolic process"/>
    <property type="evidence" value="ECO:0007669"/>
    <property type="project" value="TreeGrafter"/>
</dbReference>
<dbReference type="CDD" id="cd08558">
    <property type="entry name" value="PI-PLCc_eukaryota"/>
    <property type="match status" value="1"/>
</dbReference>
<dbReference type="FunFam" id="2.30.29.30:FF:000025">
    <property type="entry name" value="Phosphoinositide phospholipase C"/>
    <property type="match status" value="1"/>
</dbReference>
<evidence type="ECO:0000256" key="2">
    <source>
        <dbReference type="ARBA" id="ARBA00022490"/>
    </source>
</evidence>
<evidence type="ECO:0000313" key="8">
    <source>
        <dbReference type="Proteomes" id="UP000270296"/>
    </source>
</evidence>
<reference evidence="9" key="1">
    <citation type="submission" date="2016-06" db="UniProtKB">
        <authorList>
            <consortium name="WormBaseParasite"/>
        </authorList>
    </citation>
    <scope>IDENTIFICATION</scope>
</reference>
<feature type="domain" description="PI-PLC Y-box" evidence="6">
    <location>
        <begin position="443"/>
        <end position="534"/>
    </location>
</feature>
<dbReference type="WBParaSite" id="SBAD_0000521701-mRNA-1">
    <property type="protein sequence ID" value="SBAD_0000521701-mRNA-1"/>
    <property type="gene ID" value="SBAD_0000521701"/>
</dbReference>
<evidence type="ECO:0000259" key="6">
    <source>
        <dbReference type="PROSITE" id="PS50008"/>
    </source>
</evidence>
<dbReference type="PROSITE" id="PS50008">
    <property type="entry name" value="PIPLC_Y_DOMAIN"/>
    <property type="match status" value="1"/>
</dbReference>
<dbReference type="InterPro" id="IPR000909">
    <property type="entry name" value="PLipase_C_PInositol-sp_X_dom"/>
</dbReference>
<dbReference type="SMART" id="SM00148">
    <property type="entry name" value="PLCXc"/>
    <property type="match status" value="1"/>
</dbReference>
<dbReference type="Gene3D" id="2.60.40.150">
    <property type="entry name" value="C2 domain"/>
    <property type="match status" value="1"/>
</dbReference>
<dbReference type="GO" id="GO:0032228">
    <property type="term" value="P:regulation of synaptic transmission, GABAergic"/>
    <property type="evidence" value="ECO:0007669"/>
    <property type="project" value="TreeGrafter"/>
</dbReference>
<dbReference type="SMART" id="SM00149">
    <property type="entry name" value="PLCYc"/>
    <property type="match status" value="1"/>
</dbReference>
<comment type="catalytic activity">
    <reaction evidence="4">
        <text>a 1,2-diacyl-sn-glycero-3-phospho-(1D-myo-inositol-4,5-bisphosphate) + H2O = 1D-myo-inositol 1,4,5-trisphosphate + a 1,2-diacyl-sn-glycerol + H(+)</text>
        <dbReference type="Rhea" id="RHEA:33179"/>
        <dbReference type="ChEBI" id="CHEBI:15377"/>
        <dbReference type="ChEBI" id="CHEBI:15378"/>
        <dbReference type="ChEBI" id="CHEBI:17815"/>
        <dbReference type="ChEBI" id="CHEBI:58456"/>
        <dbReference type="ChEBI" id="CHEBI:203600"/>
        <dbReference type="EC" id="3.1.4.11"/>
    </reaction>
</comment>
<keyword evidence="4" id="KW-0442">Lipid degradation</keyword>
<dbReference type="SUPFAM" id="SSF50729">
    <property type="entry name" value="PH domain-like"/>
    <property type="match status" value="1"/>
</dbReference>
<dbReference type="Pfam" id="PF09279">
    <property type="entry name" value="EF-hand_like"/>
    <property type="match status" value="1"/>
</dbReference>
<dbReference type="EMBL" id="UZAM01008697">
    <property type="protein sequence ID" value="VDP06015.1"/>
    <property type="molecule type" value="Genomic_DNA"/>
</dbReference>
<dbReference type="PANTHER" id="PTHR10336:SF196">
    <property type="entry name" value="PHOSPHOINOSITIDE PHOSPHOLIPASE C"/>
    <property type="match status" value="1"/>
</dbReference>
<dbReference type="PRINTS" id="PR00390">
    <property type="entry name" value="PHPHLIPASEC"/>
</dbReference>
<evidence type="ECO:0000259" key="5">
    <source>
        <dbReference type="PROSITE" id="PS50004"/>
    </source>
</evidence>
<dbReference type="InterPro" id="IPR015359">
    <property type="entry name" value="PLC_EF-hand-like"/>
</dbReference>
<dbReference type="SMART" id="SM00239">
    <property type="entry name" value="C2"/>
    <property type="match status" value="1"/>
</dbReference>
<feature type="domain" description="C2" evidence="5">
    <location>
        <begin position="534"/>
        <end position="661"/>
    </location>
</feature>
<dbReference type="GO" id="GO:0004435">
    <property type="term" value="F:phosphatidylinositol-4,5-bisphosphate phospholipase C activity"/>
    <property type="evidence" value="ECO:0007669"/>
    <property type="project" value="UniProtKB-EC"/>
</dbReference>
<dbReference type="InterPro" id="IPR001849">
    <property type="entry name" value="PH_domain"/>
</dbReference>